<evidence type="ECO:0000313" key="2">
    <source>
        <dbReference type="Proteomes" id="UP001153365"/>
    </source>
</evidence>
<keyword evidence="2" id="KW-1185">Reference proteome</keyword>
<proteinExistence type="predicted"/>
<organism evidence="1 2">
    <name type="scientific">Phakopsora pachyrhizi</name>
    <name type="common">Asian soybean rust disease fungus</name>
    <dbReference type="NCBI Taxonomy" id="170000"/>
    <lineage>
        <taxon>Eukaryota</taxon>
        <taxon>Fungi</taxon>
        <taxon>Dikarya</taxon>
        <taxon>Basidiomycota</taxon>
        <taxon>Pucciniomycotina</taxon>
        <taxon>Pucciniomycetes</taxon>
        <taxon>Pucciniales</taxon>
        <taxon>Phakopsoraceae</taxon>
        <taxon>Phakopsora</taxon>
    </lineage>
</organism>
<dbReference type="Proteomes" id="UP001153365">
    <property type="component" value="Unassembled WGS sequence"/>
</dbReference>
<accession>A0AAV0ALL3</accession>
<protein>
    <submittedName>
        <fullName evidence="1">Expressed protein</fullName>
    </submittedName>
</protein>
<gene>
    <name evidence="1" type="ORF">PPACK8108_LOCUS3996</name>
</gene>
<comment type="caution">
    <text evidence="1">The sequence shown here is derived from an EMBL/GenBank/DDBJ whole genome shotgun (WGS) entry which is preliminary data.</text>
</comment>
<reference evidence="1" key="1">
    <citation type="submission" date="2022-06" db="EMBL/GenBank/DDBJ databases">
        <authorList>
            <consortium name="SYNGENTA / RWTH Aachen University"/>
        </authorList>
    </citation>
    <scope>NUCLEOTIDE SEQUENCE</scope>
</reference>
<dbReference type="AlphaFoldDB" id="A0AAV0ALL3"/>
<sequence>MTKDDLKGLEFERRLGMRIEKEGLRDDIDLLKQHPQQVYRIKQLNQIDEAKVKVKDEDEEKYVLIDSVRTKRFIETDEEESMRSDLKDFDDKSSTLIKSIELINLKRSVKEQVKRFQELRLEESIKSNQFRIDEILNCLERL</sequence>
<dbReference type="EMBL" id="CALTRL010000716">
    <property type="protein sequence ID" value="CAH7669382.1"/>
    <property type="molecule type" value="Genomic_DNA"/>
</dbReference>
<evidence type="ECO:0000313" key="1">
    <source>
        <dbReference type="EMBL" id="CAH7669382.1"/>
    </source>
</evidence>
<name>A0AAV0ALL3_PHAPC</name>